<accession>A0A7K3WR14</accession>
<dbReference type="NCBIfam" id="NF038133">
    <property type="entry name" value="choice_anch_L"/>
    <property type="match status" value="1"/>
</dbReference>
<dbReference type="InterPro" id="IPR026341">
    <property type="entry name" value="T9SS_type_B"/>
</dbReference>
<evidence type="ECO:0000313" key="3">
    <source>
        <dbReference type="Proteomes" id="UP000486602"/>
    </source>
</evidence>
<dbReference type="SUPFAM" id="SSF141072">
    <property type="entry name" value="CalX-like"/>
    <property type="match status" value="1"/>
</dbReference>
<keyword evidence="3" id="KW-1185">Reference proteome</keyword>
<dbReference type="Gene3D" id="2.60.40.740">
    <property type="match status" value="10"/>
</dbReference>
<name>A0A7K3WR14_9FLAO</name>
<dbReference type="Gene3D" id="2.60.40.2030">
    <property type="match status" value="1"/>
</dbReference>
<gene>
    <name evidence="2" type="ORF">G3O08_08200</name>
</gene>
<sequence length="2756" mass="286021">MILRKPVCIIGLLCFVWSFFPQNASAQNIEISNGHTPLSLAEEITGSGVQILNPVINCADSAIGKYNITSVTGFPDGPGVVLSTGNIYDTRGPNTSQSNTTEWGTPGNGLISTITNLPNFDACVLEFDVIPVGDTLRFDFTFASEEYNEYVGTPFNDVFGFFISGPGITGDPGLGDQQNIALIPGTSQYVGINTVNQGNPDIGFPAVNSQFFVNNPLGFSNIIQYDGWTKNIYAKKVVTPCETFHLKLIIADVGDREWDSSVFIEKIESNSVTLSSTTIGEIENMIEGCNDGTVTFTRTPVTNQPFIVTYFIDGTAINGSDYPLIGTDPNPATPKFITIPANSATASINIEPFADGITEGDESVKIYIGNPLCAGTVQDSLTFIIQDSLKVFIDPPLSYVCLGDSLKFNVESEGAAFSWSPDNFLNDPNIKEPTTTPDANTNYTVTATLAGCSSVATADVVVSNVQLNAAVTPIVCGGNNDGSIDLSISGGQTPYEISWVGPSGFSSTNEDISNLIPGTYVALVTDREGCTGTISVNISEIAPIAILLSSPTFLGGDNTSCFQVADGQITAAVTSGTPPYTYLWDDVAAQTTQTAVNLTAGTYTVTVTDANLCQQQESITITQPDNVTGSLVSRTNVLCNGENTGSATIIAAGGNVPYTYLWNTIPPQSGVTIVNLQAGIYTATITDINGCTGNIVVEIEQPATPISVAVSTNNVLCHGDATGSASANITGGTPPYTYQWNSEPGNNSPNISNLQAGNYSLTVIDDNGCDFVLPFNITQPPALSVNIVSQTIVSCAGDNSGGATVSASGGTLPYSFEWNTIPAETGNTISSLSAGTYTVTATDGNGCTTNLDIEITEPDTLEIDLISLDNPLCDGAANGSLEVNATGGATPYAYSWNTVPPTSGASITGLVEGNYEVTITDGNGCTTSETFELIAPDPIIISIDTIENILCSGEATGSATVSVAGGTQDYTYLWNDPANQTTATATNLEAGTYTVLVTDLNGCTASLNIILTEPALPLSAIIISSTDVICFGDSTGSAEVEASGGSGSYSYSWNDIANQQTPAASNLPAGTYTVTITDNNGCATPLLLDVTIGEPAAALGSTLTPSLFAGGTNVVCASDSTATIDLEITGGTAPYTILWDLPGLDTSTDEDLTNLAPGIYSVTVTDSNGCESTETITLNAPEPIEISFEMTPSLCFGLPTGTIDLTVSGGIPGYSILWNGPSGFTSTDLSLTTLEGGIYNLTVTDANGCMYLDAVTVTQPEDLVITVDSLSDYNGFNLSCWNSSDGEIYITPSGGTLPYSYQWNTAGNPNFSNQQDLIYLASGTYEAVLFDANGCVQNSFIDVTAPDTIAIDFNVSLFPNGYNVSCAGANDGTIEAVPSGGTEPYTYFWVGSNGYGPVAGNPIENLPPGEYSVLATDANSCSFAETVTITGPKAFNINLQAAVINGNNISCNGTADGSINLIITGGESPISINWTGPNGFTSTNEDLFDLPSGEYCVSVVDANDCEKTQCIVLTEPDPLTIQLDATFYSNAQNLNCDDSADGEILATIAGGSPGYNFSWTGPNNFTSTSLNPTGLLEGTYCLTATDLNGCTISECVTLSAPAPINIVLENMVQSSCGGASTASIDVSVLGGDPAYTFSWTGPNGFTASSEDIAGLEAGVYCLAIIDANNCTAEACYTVIAPAPLSIILSANTFAGGFEIDCNGNTNGSITSAVSGGTAPYTYTWTGPTGYSSALAAIDNLEPGTYCLDITDTNGCNIQQCIDIEEPDALLINSSINQPDCGDQTPATIDLGITGGTTPYTFNWSNGQTTEIVSVQNGNYSVIVTDANGCSASESFVITLPSPIQVIPTAPIAGAGYNIACNGGNTGSISLSIFGGSGTFLQEWTGPNGFVSSDADISGLEAGEYCVTVTDDLGCTGITCITLTQPEAIAVSFQTASPSCASGLDGSITATISGGVPTYTLLWTGPNGFTANGTTISSLESGQYCATITDFNGCTYVECVDVLTNPAIAIALSSPETNGFNISCFGDNSGEINAVVSGGVGAYTYAWTGPGGYASTDENLTNLYVGEYCLTITDANNCTSTTCITLTQAPAIALSINKFIYPNGFNTSCGGICDGSLTASFSGGAAPVTAVWTGPAGFSSNQLALTDLCAGVYQLTLTDNSGCIRDTSFTLTQPLPISINLDSPVFQGGNEIACFGDSSGSILTTITGGIGALNIDWTGPGGFTSSQVNIDNLAAGTYEITVTDENNCSATASVLLSQPAEALSATATPLVYPSGTNISCKGSTDGSVTTAITGGTAPYSFNWSGTDGFSSDDQNIDNLAAGDYTLVAEDANSCVYTINLTLTEPADSLFAEAQITSEILCAGEATGTAEVNATGGSGNYSIVWSGPDGFTSSSLAISGLAAGSYTYILQDDNGCSLLGSINLTAPQPIELSAELVAANCETASGIINISVTNGTAPYSYLWSTNATTQDLINVPAGDYSVEITDANGCVLTENFTLTSSNTLNIDASITEPACFDEANGMINAFVVTGQEPVVYSWTGPNGFAAVGSSIFDIEAGDYTVTAQDANGCEITETYTVDQPERLVIKPLTSPVFSNGFNLSDFQSGDGIIDGPRVNGGTPSLAYVWTSDNGYTSQSGNNQLNLEAGTYMLVVTDANMCTDTAYITLTEPEVLEMPNGISPNGDGFNDFFTVRGLENYPNNRLLVFNRWGNQVYEEQNYRNSNPWYGTNQDGDELAEGTYFVVVELDGADNLKGYLEIRR</sequence>
<organism evidence="2 3">
    <name type="scientific">Cryomorpha ignava</name>
    <dbReference type="NCBI Taxonomy" id="101383"/>
    <lineage>
        <taxon>Bacteria</taxon>
        <taxon>Pseudomonadati</taxon>
        <taxon>Bacteroidota</taxon>
        <taxon>Flavobacteriia</taxon>
        <taxon>Flavobacteriales</taxon>
        <taxon>Cryomorphaceae</taxon>
        <taxon>Cryomorpha</taxon>
    </lineage>
</organism>
<dbReference type="InterPro" id="IPR038081">
    <property type="entry name" value="CalX-like_sf"/>
</dbReference>
<proteinExistence type="predicted"/>
<evidence type="ECO:0000256" key="1">
    <source>
        <dbReference type="SAM" id="SignalP"/>
    </source>
</evidence>
<dbReference type="NCBIfam" id="TIGR04131">
    <property type="entry name" value="Bac_Flav_CTERM"/>
    <property type="match status" value="1"/>
</dbReference>
<dbReference type="InterPro" id="IPR013783">
    <property type="entry name" value="Ig-like_fold"/>
</dbReference>
<feature type="signal peptide" evidence="1">
    <location>
        <begin position="1"/>
        <end position="26"/>
    </location>
</feature>
<dbReference type="InterPro" id="IPR025667">
    <property type="entry name" value="SprB_repeat"/>
</dbReference>
<reference evidence="2 3" key="1">
    <citation type="submission" date="2020-02" db="EMBL/GenBank/DDBJ databases">
        <title>Out from the shadows clarifying the taxonomy of the family Cryomorphaceae and related taxa by utilizing the GTDB taxonomic framework.</title>
        <authorList>
            <person name="Bowman J.P."/>
        </authorList>
    </citation>
    <scope>NUCLEOTIDE SEQUENCE [LARGE SCALE GENOMIC DNA]</scope>
    <source>
        <strain evidence="2 3">QSSC 1-22</strain>
    </source>
</reference>
<keyword evidence="1" id="KW-0732">Signal</keyword>
<dbReference type="InterPro" id="IPR049804">
    <property type="entry name" value="Choice_anch_L"/>
</dbReference>
<dbReference type="Gene3D" id="2.60.40.10">
    <property type="entry name" value="Immunoglobulins"/>
    <property type="match status" value="7"/>
</dbReference>
<evidence type="ECO:0000313" key="2">
    <source>
        <dbReference type="EMBL" id="NEN23481.1"/>
    </source>
</evidence>
<dbReference type="Proteomes" id="UP000486602">
    <property type="component" value="Unassembled WGS sequence"/>
</dbReference>
<dbReference type="RefSeq" id="WP_163284757.1">
    <property type="nucleotide sequence ID" value="NZ_JAAGVY010000011.1"/>
</dbReference>
<dbReference type="EMBL" id="JAAGVY010000011">
    <property type="protein sequence ID" value="NEN23481.1"/>
    <property type="molecule type" value="Genomic_DNA"/>
</dbReference>
<feature type="chain" id="PRO_5029514789" evidence="1">
    <location>
        <begin position="27"/>
        <end position="2756"/>
    </location>
</feature>
<dbReference type="Pfam" id="PF13573">
    <property type="entry name" value="SprB"/>
    <property type="match status" value="23"/>
</dbReference>
<protein>
    <submittedName>
        <fullName evidence="2">T9SS type B sorting domain-containing protein</fullName>
    </submittedName>
</protein>
<dbReference type="Pfam" id="PF13585">
    <property type="entry name" value="CHU_C"/>
    <property type="match status" value="1"/>
</dbReference>
<comment type="caution">
    <text evidence="2">The sequence shown here is derived from an EMBL/GenBank/DDBJ whole genome shotgun (WGS) entry which is preliminary data.</text>
</comment>